<dbReference type="Gene3D" id="3.40.50.300">
    <property type="entry name" value="P-loop containing nucleotide triphosphate hydrolases"/>
    <property type="match status" value="2"/>
</dbReference>
<organism evidence="3 4">
    <name type="scientific">Lapidilactobacillus mulanensis</name>
    <dbReference type="NCBI Taxonomy" id="2485999"/>
    <lineage>
        <taxon>Bacteria</taxon>
        <taxon>Bacillati</taxon>
        <taxon>Bacillota</taxon>
        <taxon>Bacilli</taxon>
        <taxon>Lactobacillales</taxon>
        <taxon>Lactobacillaceae</taxon>
        <taxon>Lapidilactobacillus</taxon>
    </lineage>
</organism>
<keyword evidence="3" id="KW-0347">Helicase</keyword>
<dbReference type="EC" id="3.1.4.4" evidence="3"/>
<keyword evidence="4" id="KW-1185">Reference proteome</keyword>
<dbReference type="InterPro" id="IPR027417">
    <property type="entry name" value="P-loop_NTPase"/>
</dbReference>
<evidence type="ECO:0000313" key="4">
    <source>
        <dbReference type="Proteomes" id="UP001597244"/>
    </source>
</evidence>
<evidence type="ECO:0000313" key="3">
    <source>
        <dbReference type="EMBL" id="MFD1464858.1"/>
    </source>
</evidence>
<comment type="caution">
    <text evidence="3">The sequence shown here is derived from an EMBL/GenBank/DDBJ whole genome shotgun (WGS) entry which is preliminary data.</text>
</comment>
<dbReference type="CDD" id="cd09204">
    <property type="entry name" value="PLDc_N_DEXD_b2"/>
    <property type="match status" value="1"/>
</dbReference>
<dbReference type="EC" id="3.6.4.-" evidence="3"/>
<dbReference type="PROSITE" id="PS51194">
    <property type="entry name" value="HELICASE_CTER"/>
    <property type="match status" value="1"/>
</dbReference>
<dbReference type="InterPro" id="IPR025202">
    <property type="entry name" value="PLD-like_dom"/>
</dbReference>
<evidence type="ECO:0000259" key="2">
    <source>
        <dbReference type="PROSITE" id="PS51194"/>
    </source>
</evidence>
<dbReference type="Pfam" id="PF04851">
    <property type="entry name" value="ResIII"/>
    <property type="match status" value="1"/>
</dbReference>
<dbReference type="RefSeq" id="WP_125576049.1">
    <property type="nucleotide sequence ID" value="NZ_JBHTOF010000020.1"/>
</dbReference>
<evidence type="ECO:0000259" key="1">
    <source>
        <dbReference type="PROSITE" id="PS51192"/>
    </source>
</evidence>
<dbReference type="Pfam" id="PF26350">
    <property type="entry name" value="DUF8090"/>
    <property type="match status" value="1"/>
</dbReference>
<keyword evidence="3" id="KW-0547">Nucleotide-binding</keyword>
<dbReference type="InterPro" id="IPR006935">
    <property type="entry name" value="Helicase/UvrB_N"/>
</dbReference>
<dbReference type="Pfam" id="PF13091">
    <property type="entry name" value="PLDc_2"/>
    <property type="match status" value="1"/>
</dbReference>
<dbReference type="SUPFAM" id="SSF56024">
    <property type="entry name" value="Phospholipase D/nuclease"/>
    <property type="match status" value="1"/>
</dbReference>
<dbReference type="SUPFAM" id="SSF52540">
    <property type="entry name" value="P-loop containing nucleoside triphosphate hydrolases"/>
    <property type="match status" value="1"/>
</dbReference>
<dbReference type="PANTHER" id="PTHR47396:SF1">
    <property type="entry name" value="ATP-DEPENDENT HELICASE IRC3-RELATED"/>
    <property type="match status" value="1"/>
</dbReference>
<dbReference type="InterPro" id="IPR014001">
    <property type="entry name" value="Helicase_ATP-bd"/>
</dbReference>
<feature type="domain" description="Helicase C-terminal" evidence="2">
    <location>
        <begin position="415"/>
        <end position="579"/>
    </location>
</feature>
<dbReference type="InterPro" id="IPR021835">
    <property type="entry name" value="DUF3427"/>
</dbReference>
<dbReference type="InterPro" id="IPR001650">
    <property type="entry name" value="Helicase_C-like"/>
</dbReference>
<dbReference type="GO" id="GO:0004386">
    <property type="term" value="F:helicase activity"/>
    <property type="evidence" value="ECO:0007669"/>
    <property type="project" value="UniProtKB-KW"/>
</dbReference>
<dbReference type="PANTHER" id="PTHR47396">
    <property type="entry name" value="TYPE I RESTRICTION ENZYME ECOKI R PROTEIN"/>
    <property type="match status" value="1"/>
</dbReference>
<keyword evidence="3" id="KW-0378">Hydrolase</keyword>
<dbReference type="GO" id="GO:0004630">
    <property type="term" value="F:phospholipase D activity"/>
    <property type="evidence" value="ECO:0007669"/>
    <property type="project" value="UniProtKB-EC"/>
</dbReference>
<dbReference type="Pfam" id="PF00271">
    <property type="entry name" value="Helicase_C"/>
    <property type="match status" value="1"/>
</dbReference>
<protein>
    <submittedName>
        <fullName evidence="3">DEAD/DEAH box helicase</fullName>
        <ecNumber evidence="3">3.1.4.4</ecNumber>
        <ecNumber evidence="3">3.6.4.-</ecNumber>
    </submittedName>
</protein>
<dbReference type="Proteomes" id="UP001597244">
    <property type="component" value="Unassembled WGS sequence"/>
</dbReference>
<dbReference type="PROSITE" id="PS51192">
    <property type="entry name" value="HELICASE_ATP_BIND_1"/>
    <property type="match status" value="1"/>
</dbReference>
<proteinExistence type="predicted"/>
<dbReference type="InterPro" id="IPR050742">
    <property type="entry name" value="Helicase_Restrict-Modif_Enz"/>
</dbReference>
<dbReference type="SMART" id="SM00490">
    <property type="entry name" value="HELICc"/>
    <property type="match status" value="1"/>
</dbReference>
<gene>
    <name evidence="3" type="ORF">ACFQ4L_01960</name>
</gene>
<reference evidence="4" key="1">
    <citation type="journal article" date="2019" name="Int. J. Syst. Evol. Microbiol.">
        <title>The Global Catalogue of Microorganisms (GCM) 10K type strain sequencing project: providing services to taxonomists for standard genome sequencing and annotation.</title>
        <authorList>
            <consortium name="The Broad Institute Genomics Platform"/>
            <consortium name="The Broad Institute Genome Sequencing Center for Infectious Disease"/>
            <person name="Wu L."/>
            <person name="Ma J."/>
        </authorList>
    </citation>
    <scope>NUCLEOTIDE SEQUENCE [LARGE SCALE GENOMIC DNA]</scope>
    <source>
        <strain evidence="4">CCM 8951</strain>
    </source>
</reference>
<dbReference type="EMBL" id="JBHTOF010000020">
    <property type="protein sequence ID" value="MFD1464858.1"/>
    <property type="molecule type" value="Genomic_DNA"/>
</dbReference>
<sequence>MNSSKLLAQSLKHGFIDKDIAGSQLDPKLIVNQPEKQDFLLNTLQEEVESCRSFFFSVAFITQDGLNSIKTQLADLAQRGISGRLLTSTYLGFNDPFVFESLLRIPNLDVRISSKNGFHSKGYLFERSDYYTFIIGSSNLTMSALKLNYEWNIRLSSLDYGEVILQAKNHLEDEWSQSKPLDSEWIQKYAETYQQPKTVVQPDMIEDEPVLGEYIVPNKMQKMALKNLQELRETGAKKGLVISATGTGKTYLAAFDVAQFAPRRFLFIVHREQILKKAKESFKKILGGNDSDYGILSGNSKETEAKYLFATIQTISKDNYLEQFPQDYFDYVLVDEVHKAGAGSYQKVINYLDPKFLLGMTATPERTDGFNIFELFDYNIAYEIRLQEALEEDLLCPFNYFGVTDYEKNGQIIETTSDLAELVEEERVRYLIEKINYYGCYQNDAKGLVFCSRKDEAKKLADLFSSKGIRSVYLSGEDDIDEREKQIERLEDGIISYIFTVDIFNEGVDIPKINQIILLRNTQSSIIFIQQLGRGLRKDPSKKFVTVIDFIGNYRNNYMIPMALSGDVSGNKNNMRKDTFDTSYISGLSAVNFEAVAKEKIYSAIDSAKLDSVSALKKAFFQLKMRLNRVPYLLDFKESNVLDPQLVATKESSYYGFLVKIHENEGTISEADNQLMKFFSKELLSGMRKQELVVIRALVGEINQLSTADLQSLFIKNGLTATDEVVNSVINVLTIDFYAGGQAKSYHGAAFIQIENGQVISSAQLKTALNNEYFKFLLMDALKTAEKNSEKYDIQNKYTLYQKYKRRDVLRLGCWKQQMVDQNIGGYTYKDGKFAIFMTIEKGEDFKGAQIAYEDTILDQNKVLYYTKAPRHIDSPEVKILRRPENWVIYLFAKKSDDEGKDFYFLGQVTPEINTIKEVVKETKDGDRKSVVELIFSLKDQLPSTFFKYLTTH</sequence>
<accession>A0ABW4DLT2</accession>
<name>A0ABW4DLT2_9LACO</name>
<dbReference type="Gene3D" id="3.30.870.10">
    <property type="entry name" value="Endonuclease Chain A"/>
    <property type="match status" value="1"/>
</dbReference>
<dbReference type="CDD" id="cd18032">
    <property type="entry name" value="DEXHc_RE_I_III_res"/>
    <property type="match status" value="1"/>
</dbReference>
<dbReference type="Pfam" id="PF11907">
    <property type="entry name" value="DUF3427"/>
    <property type="match status" value="1"/>
</dbReference>
<keyword evidence="3" id="KW-0067">ATP-binding</keyword>
<feature type="domain" description="Helicase ATP-binding" evidence="1">
    <location>
        <begin position="230"/>
        <end position="382"/>
    </location>
</feature>
<dbReference type="CDD" id="cd18799">
    <property type="entry name" value="SF2_C_EcoAI-like"/>
    <property type="match status" value="1"/>
</dbReference>
<dbReference type="SMART" id="SM00487">
    <property type="entry name" value="DEXDc"/>
    <property type="match status" value="1"/>
</dbReference>
<dbReference type="InterPro" id="IPR058403">
    <property type="entry name" value="DUF8090"/>
</dbReference>